<dbReference type="Proteomes" id="UP000663877">
    <property type="component" value="Unassembled WGS sequence"/>
</dbReference>
<comment type="caution">
    <text evidence="2">The sequence shown here is derived from an EMBL/GenBank/DDBJ whole genome shotgun (WGS) entry which is preliminary data.</text>
</comment>
<organism evidence="2 5">
    <name type="scientific">Adineta steineri</name>
    <dbReference type="NCBI Taxonomy" id="433720"/>
    <lineage>
        <taxon>Eukaryota</taxon>
        <taxon>Metazoa</taxon>
        <taxon>Spiralia</taxon>
        <taxon>Gnathifera</taxon>
        <taxon>Rotifera</taxon>
        <taxon>Eurotatoria</taxon>
        <taxon>Bdelloidea</taxon>
        <taxon>Adinetida</taxon>
        <taxon>Adinetidae</taxon>
        <taxon>Adineta</taxon>
    </lineage>
</organism>
<dbReference type="EMBL" id="CAJNOI010000204">
    <property type="protein sequence ID" value="CAF1181133.1"/>
    <property type="molecule type" value="Genomic_DNA"/>
</dbReference>
<dbReference type="AlphaFoldDB" id="A0A814UWS7"/>
<evidence type="ECO:0000313" key="3">
    <source>
        <dbReference type="EMBL" id="CAF1416424.1"/>
    </source>
</evidence>
<sequence length="73" mass="8271">MLVSTFHCILLTNFFSYGPSAIDYTVPPVHDDFVGPVWLPYIFSFFNNNRQKLFLGVNGLFSYIAGVSQYVPS</sequence>
<dbReference type="OrthoDB" id="6236007at2759"/>
<protein>
    <submittedName>
        <fullName evidence="2">Uncharacterized protein</fullName>
    </submittedName>
</protein>
<evidence type="ECO:0000313" key="2">
    <source>
        <dbReference type="EMBL" id="CAF1181133.1"/>
    </source>
</evidence>
<name>A0A814UWS7_9BILA</name>
<gene>
    <name evidence="2" type="ORF">BJG266_LOCUS25770</name>
    <name evidence="3" type="ORF">QVE165_LOCUS37909</name>
</gene>
<reference evidence="2" key="1">
    <citation type="submission" date="2021-02" db="EMBL/GenBank/DDBJ databases">
        <authorList>
            <person name="Nowell W R."/>
        </authorList>
    </citation>
    <scope>NUCLEOTIDE SEQUENCE</scope>
</reference>
<dbReference type="Proteomes" id="UP000663832">
    <property type="component" value="Unassembled WGS sequence"/>
</dbReference>
<keyword evidence="4" id="KW-1185">Reference proteome</keyword>
<evidence type="ECO:0000313" key="4">
    <source>
        <dbReference type="Proteomes" id="UP000663832"/>
    </source>
</evidence>
<evidence type="ECO:0000313" key="5">
    <source>
        <dbReference type="Proteomes" id="UP000663877"/>
    </source>
</evidence>
<feature type="chain" id="PRO_5036226172" evidence="1">
    <location>
        <begin position="22"/>
        <end position="73"/>
    </location>
</feature>
<dbReference type="EMBL" id="CAJNOM010000400">
    <property type="protein sequence ID" value="CAF1416424.1"/>
    <property type="molecule type" value="Genomic_DNA"/>
</dbReference>
<accession>A0A814UWS7</accession>
<feature type="signal peptide" evidence="1">
    <location>
        <begin position="1"/>
        <end position="21"/>
    </location>
</feature>
<evidence type="ECO:0000256" key="1">
    <source>
        <dbReference type="SAM" id="SignalP"/>
    </source>
</evidence>
<proteinExistence type="predicted"/>
<keyword evidence="1" id="KW-0732">Signal</keyword>